<comment type="caution">
    <text evidence="3">The sequence shown here is derived from an EMBL/GenBank/DDBJ whole genome shotgun (WGS) entry which is preliminary data.</text>
</comment>
<organism evidence="3 4">
    <name type="scientific">Orchesella dallaii</name>
    <dbReference type="NCBI Taxonomy" id="48710"/>
    <lineage>
        <taxon>Eukaryota</taxon>
        <taxon>Metazoa</taxon>
        <taxon>Ecdysozoa</taxon>
        <taxon>Arthropoda</taxon>
        <taxon>Hexapoda</taxon>
        <taxon>Collembola</taxon>
        <taxon>Entomobryomorpha</taxon>
        <taxon>Entomobryoidea</taxon>
        <taxon>Orchesellidae</taxon>
        <taxon>Orchesellinae</taxon>
        <taxon>Orchesella</taxon>
    </lineage>
</organism>
<evidence type="ECO:0000256" key="1">
    <source>
        <dbReference type="SAM" id="MobiDB-lite"/>
    </source>
</evidence>
<feature type="transmembrane region" description="Helical" evidence="2">
    <location>
        <begin position="58"/>
        <end position="75"/>
    </location>
</feature>
<keyword evidence="2" id="KW-0472">Membrane</keyword>
<evidence type="ECO:0000313" key="3">
    <source>
        <dbReference type="EMBL" id="CAL8139862.1"/>
    </source>
</evidence>
<protein>
    <submittedName>
        <fullName evidence="3">Uncharacterized protein</fullName>
    </submittedName>
</protein>
<keyword evidence="2" id="KW-0812">Transmembrane</keyword>
<reference evidence="3 4" key="1">
    <citation type="submission" date="2024-08" db="EMBL/GenBank/DDBJ databases">
        <authorList>
            <person name="Cucini C."/>
            <person name="Frati F."/>
        </authorList>
    </citation>
    <scope>NUCLEOTIDE SEQUENCE [LARGE SCALE GENOMIC DNA]</scope>
</reference>
<feature type="transmembrane region" description="Helical" evidence="2">
    <location>
        <begin position="81"/>
        <end position="102"/>
    </location>
</feature>
<evidence type="ECO:0000256" key="2">
    <source>
        <dbReference type="SAM" id="Phobius"/>
    </source>
</evidence>
<accession>A0ABP1RZG3</accession>
<dbReference type="Proteomes" id="UP001642540">
    <property type="component" value="Unassembled WGS sequence"/>
</dbReference>
<feature type="region of interest" description="Disordered" evidence="1">
    <location>
        <begin position="1"/>
        <end position="29"/>
    </location>
</feature>
<sequence>MTTNPTEGTGRGDIVPLNLDSSGSEEEVDQGIGDSVDELFNLPSHGGNPVEVKRKNKIICTTAYTVLIVGSTAFYTTKAVIWCSIISVLFKFIVIGLCRFNYPQVFNWMVGKHVYVDEKLVETLDPTIGGGMFDVCDIARLSARGSTGGKVRKLPDQRTYVVTQKSETDLADDNVRHSNESDGTAIKVKPTRRPTLVSLTSNASSMFLTLKSAGGSGQIL</sequence>
<evidence type="ECO:0000313" key="4">
    <source>
        <dbReference type="Proteomes" id="UP001642540"/>
    </source>
</evidence>
<proteinExistence type="predicted"/>
<keyword evidence="2" id="KW-1133">Transmembrane helix</keyword>
<keyword evidence="4" id="KW-1185">Reference proteome</keyword>
<dbReference type="EMBL" id="CAXLJM020000131">
    <property type="protein sequence ID" value="CAL8139862.1"/>
    <property type="molecule type" value="Genomic_DNA"/>
</dbReference>
<gene>
    <name evidence="3" type="ORF">ODALV1_LOCUS28031</name>
</gene>
<name>A0ABP1RZG3_9HEXA</name>